<sequence>MPFVELSAISNFTFLTGASHPEDYITRALELGLPAIAIADTNSVAGIVRAHTRAREIARDTGQDTGAPIRLIPAARLVLTCGLTLTALPRDRLAWGRLCRLLTLGRTRAPKGDCAITLQDLLDWGEGMALILHPPETKAGKTQAAARKAATPPESEADSEADRAAPSSAQTPPPVGSGAGDWVKRAQRVTRRFPGACHLAMAPAYDGQDPQRFARLTRLATRLGIPTLATARPLMHHGSRRRLADVLTAIRLGRRIEALGFDAAPHAETRLRSEPEMLRLFKGFEDAVHRSGALAQTLTFSLDELRYEYPSEVANGETPAARLARLAWEGLAQRYPAGIPDRASAQMRHELDLIGKLKYEPYFLTVHDIVAFARSRNILCQGRGSAANSITCYALGVTSVSPEIGTMVFERFISEARNEPPDIDVDFEHERREEVIQHIYEKYGRHRAGLCATVIHYRGKRAVREVGRAMGLTEDTLSAMSSQIWGFGSSKTMNEQRLREIGLDPSDRRLQLTLNLIEEIQGFPRHLSQHVGGFIITEGRLDELVPIENATMEDRTVICWDKDDIDALGILKVDILALGMLSCIRKAFDLLHKHHHTDYTLATLPPEDPRVYDMLGRADSLGVFQVESRAQMNFLPRMRPKSFYDLVIQVAIIRPGPIQGDMVHPYLRRRNGQEIVTFPSDALGRVLGKTLGVPLFQEQAMQIAIIGAGFTPSEADRLRRSLATFKKHGSVSEFQERFLTGMAANGYDADFAARCFAQIEGFGSYGFPESHAASFALLVYASAWVKCHHPGIFACALLNSQPMGFYAPAQIVRDAREHGVIVLPPSINRPAWDNVMEETEAGLALRLGFRQITGLAEEEAMWITAARRNGYAGVEDVWRRSGATPATLERLAEADCFAELGISRREALWAARALVKGGELPLFAGDLDGEGIQEPAVIFAAMSEGEAVVEDYLSLRLTLRSHPMALLRPWFTPEMPGAPPGPPTANPTPAAAIGGIEPPHAALPGKAEPGRPMPQARKPPLRRPQPPRWLSRLAKDEARQGP</sequence>
<dbReference type="GO" id="GO:0006260">
    <property type="term" value="P:DNA replication"/>
    <property type="evidence" value="ECO:0007669"/>
    <property type="project" value="UniProtKB-KW"/>
</dbReference>
<dbReference type="GO" id="GO:0008408">
    <property type="term" value="F:3'-5' exonuclease activity"/>
    <property type="evidence" value="ECO:0007669"/>
    <property type="project" value="InterPro"/>
</dbReference>
<dbReference type="PANTHER" id="PTHR32294:SF4">
    <property type="entry name" value="ERROR-PRONE DNA POLYMERASE"/>
    <property type="match status" value="1"/>
</dbReference>
<reference evidence="12" key="1">
    <citation type="submission" date="2020-01" db="EMBL/GenBank/DDBJ databases">
        <authorList>
            <person name="Chen W.-M."/>
        </authorList>
    </citation>
    <scope>NUCLEOTIDE SEQUENCE</scope>
    <source>
        <strain evidence="12">CYK-10</strain>
    </source>
</reference>
<feature type="compositionally biased region" description="Pro residues" evidence="10">
    <location>
        <begin position="976"/>
        <end position="986"/>
    </location>
</feature>
<feature type="region of interest" description="Disordered" evidence="10">
    <location>
        <begin position="138"/>
        <end position="181"/>
    </location>
</feature>
<evidence type="ECO:0000256" key="2">
    <source>
        <dbReference type="ARBA" id="ARBA00022679"/>
    </source>
</evidence>
<evidence type="ECO:0000256" key="3">
    <source>
        <dbReference type="ARBA" id="ARBA00022695"/>
    </source>
</evidence>
<keyword evidence="2 9" id="KW-0808">Transferase</keyword>
<evidence type="ECO:0000256" key="9">
    <source>
        <dbReference type="HAMAP-Rule" id="MF_01902"/>
    </source>
</evidence>
<feature type="compositionally biased region" description="Low complexity" evidence="10">
    <location>
        <begin position="140"/>
        <end position="154"/>
    </location>
</feature>
<keyword evidence="3 9" id="KW-0548">Nucleotidyltransferase</keyword>
<evidence type="ECO:0000256" key="1">
    <source>
        <dbReference type="ARBA" id="ARBA00022490"/>
    </source>
</evidence>
<dbReference type="EMBL" id="JAABNR010000009">
    <property type="protein sequence ID" value="NBZ88102.1"/>
    <property type="molecule type" value="Genomic_DNA"/>
</dbReference>
<dbReference type="InterPro" id="IPR023073">
    <property type="entry name" value="DnaE2"/>
</dbReference>
<comment type="function">
    <text evidence="9">DNA polymerase involved in damage-induced mutagenesis and translesion synthesis (TLS). It is not the major replicative DNA polymerase.</text>
</comment>
<keyword evidence="6 9" id="KW-0239">DNA-directed DNA polymerase</keyword>
<dbReference type="PANTHER" id="PTHR32294">
    <property type="entry name" value="DNA POLYMERASE III SUBUNIT ALPHA"/>
    <property type="match status" value="1"/>
</dbReference>
<gene>
    <name evidence="9" type="primary">dnaE2</name>
    <name evidence="12" type="ORF">GV832_10980</name>
</gene>
<dbReference type="InterPro" id="IPR040982">
    <property type="entry name" value="DNA_pol3_finger"/>
</dbReference>
<evidence type="ECO:0000256" key="7">
    <source>
        <dbReference type="ARBA" id="ARBA00023204"/>
    </source>
</evidence>
<dbReference type="GO" id="GO:0005737">
    <property type="term" value="C:cytoplasm"/>
    <property type="evidence" value="ECO:0007669"/>
    <property type="project" value="UniProtKB-SubCell"/>
</dbReference>
<evidence type="ECO:0000256" key="5">
    <source>
        <dbReference type="ARBA" id="ARBA00022763"/>
    </source>
</evidence>
<organism evidence="12 13">
    <name type="scientific">Stagnihabitans tardus</name>
    <dbReference type="NCBI Taxonomy" id="2699202"/>
    <lineage>
        <taxon>Bacteria</taxon>
        <taxon>Pseudomonadati</taxon>
        <taxon>Pseudomonadota</taxon>
        <taxon>Alphaproteobacteria</taxon>
        <taxon>Rhodobacterales</taxon>
        <taxon>Paracoccaceae</taxon>
        <taxon>Stagnihabitans</taxon>
    </lineage>
</organism>
<evidence type="ECO:0000256" key="6">
    <source>
        <dbReference type="ARBA" id="ARBA00022932"/>
    </source>
</evidence>
<accession>A0AAE5BVC9</accession>
<dbReference type="InterPro" id="IPR004805">
    <property type="entry name" value="DnaE2/DnaE/PolC"/>
</dbReference>
<evidence type="ECO:0000313" key="12">
    <source>
        <dbReference type="EMBL" id="NBZ88102.1"/>
    </source>
</evidence>
<dbReference type="InterPro" id="IPR011708">
    <property type="entry name" value="DNA_pol3_alpha_NTPase_dom"/>
</dbReference>
<feature type="compositionally biased region" description="Low complexity" evidence="10">
    <location>
        <begin position="987"/>
        <end position="996"/>
    </location>
</feature>
<feature type="domain" description="Polymerase/histidinol phosphatase N-terminal" evidence="11">
    <location>
        <begin position="4"/>
        <end position="89"/>
    </location>
</feature>
<dbReference type="HAMAP" id="MF_01902">
    <property type="entry name" value="DNApol_error_prone"/>
    <property type="match status" value="1"/>
</dbReference>
<feature type="region of interest" description="Disordered" evidence="10">
    <location>
        <begin position="975"/>
        <end position="1042"/>
    </location>
</feature>
<dbReference type="Gene3D" id="3.20.20.140">
    <property type="entry name" value="Metal-dependent hydrolases"/>
    <property type="match status" value="1"/>
</dbReference>
<evidence type="ECO:0000256" key="8">
    <source>
        <dbReference type="ARBA" id="ARBA00049244"/>
    </source>
</evidence>
<evidence type="ECO:0000259" key="11">
    <source>
        <dbReference type="SMART" id="SM00481"/>
    </source>
</evidence>
<dbReference type="Pfam" id="PF17657">
    <property type="entry name" value="DNA_pol3_finger"/>
    <property type="match status" value="1"/>
</dbReference>
<dbReference type="Pfam" id="PF14579">
    <property type="entry name" value="HHH_6"/>
    <property type="match status" value="1"/>
</dbReference>
<dbReference type="Pfam" id="PF07733">
    <property type="entry name" value="DNA_pol3_alpha"/>
    <property type="match status" value="1"/>
</dbReference>
<keyword evidence="1 9" id="KW-0963">Cytoplasm</keyword>
<dbReference type="AlphaFoldDB" id="A0AAE5BVC9"/>
<proteinExistence type="inferred from homology"/>
<feature type="compositionally biased region" description="Basic and acidic residues" evidence="10">
    <location>
        <begin position="1033"/>
        <end position="1042"/>
    </location>
</feature>
<keyword evidence="13" id="KW-1185">Reference proteome</keyword>
<dbReference type="NCBIfam" id="NF004225">
    <property type="entry name" value="PRK05672.1"/>
    <property type="match status" value="1"/>
</dbReference>
<dbReference type="InterPro" id="IPR003141">
    <property type="entry name" value="Pol/His_phosphatase_N"/>
</dbReference>
<keyword evidence="5 9" id="KW-0227">DNA damage</keyword>
<dbReference type="CDD" id="cd07434">
    <property type="entry name" value="PHP_PolIIIA_DnaE2"/>
    <property type="match status" value="1"/>
</dbReference>
<dbReference type="RefSeq" id="WP_168774908.1">
    <property type="nucleotide sequence ID" value="NZ_JAABNR010000009.1"/>
</dbReference>
<evidence type="ECO:0000256" key="10">
    <source>
        <dbReference type="SAM" id="MobiDB-lite"/>
    </source>
</evidence>
<name>A0AAE5BVC9_9RHOB</name>
<protein>
    <recommendedName>
        <fullName evidence="9">Error-prone DNA polymerase</fullName>
        <ecNumber evidence="9">2.7.7.7</ecNumber>
    </recommendedName>
</protein>
<dbReference type="Gene3D" id="1.10.150.870">
    <property type="match status" value="1"/>
</dbReference>
<dbReference type="Proteomes" id="UP001193501">
    <property type="component" value="Unassembled WGS sequence"/>
</dbReference>
<dbReference type="EC" id="2.7.7.7" evidence="9"/>
<dbReference type="GO" id="GO:0003887">
    <property type="term" value="F:DNA-directed DNA polymerase activity"/>
    <property type="evidence" value="ECO:0007669"/>
    <property type="project" value="UniProtKB-UniRule"/>
</dbReference>
<comment type="catalytic activity">
    <reaction evidence="8 9">
        <text>DNA(n) + a 2'-deoxyribonucleoside 5'-triphosphate = DNA(n+1) + diphosphate</text>
        <dbReference type="Rhea" id="RHEA:22508"/>
        <dbReference type="Rhea" id="RHEA-COMP:17339"/>
        <dbReference type="Rhea" id="RHEA-COMP:17340"/>
        <dbReference type="ChEBI" id="CHEBI:33019"/>
        <dbReference type="ChEBI" id="CHEBI:61560"/>
        <dbReference type="ChEBI" id="CHEBI:173112"/>
        <dbReference type="EC" id="2.7.7.7"/>
    </reaction>
</comment>
<keyword evidence="7 9" id="KW-0234">DNA repair</keyword>
<keyword evidence="4 9" id="KW-0235">DNA replication</keyword>
<comment type="similarity">
    <text evidence="9">Belongs to the DNA polymerase type-C family. DnaE2 subfamily.</text>
</comment>
<dbReference type="SMART" id="SM00481">
    <property type="entry name" value="POLIIIAc"/>
    <property type="match status" value="1"/>
</dbReference>
<evidence type="ECO:0000313" key="13">
    <source>
        <dbReference type="Proteomes" id="UP001193501"/>
    </source>
</evidence>
<comment type="subcellular location">
    <subcellularLocation>
        <location evidence="9">Cytoplasm</location>
    </subcellularLocation>
</comment>
<dbReference type="GO" id="GO:0006281">
    <property type="term" value="P:DNA repair"/>
    <property type="evidence" value="ECO:0007669"/>
    <property type="project" value="UniProtKB-UniRule"/>
</dbReference>
<comment type="caution">
    <text evidence="12">The sequence shown here is derived from an EMBL/GenBank/DDBJ whole genome shotgun (WGS) entry which is preliminary data.</text>
</comment>
<evidence type="ECO:0000256" key="4">
    <source>
        <dbReference type="ARBA" id="ARBA00022705"/>
    </source>
</evidence>
<dbReference type="InterPro" id="IPR029460">
    <property type="entry name" value="DNAPol_HHH"/>
</dbReference>